<evidence type="ECO:0000256" key="5">
    <source>
        <dbReference type="ARBA" id="ARBA00022989"/>
    </source>
</evidence>
<evidence type="ECO:0000256" key="4">
    <source>
        <dbReference type="ARBA" id="ARBA00022692"/>
    </source>
</evidence>
<proteinExistence type="inferred from homology"/>
<dbReference type="PIRSF" id="PIRSF002744">
    <property type="entry name" value="Pur-cyt_permease"/>
    <property type="match status" value="1"/>
</dbReference>
<name>A0A2U1TUQ7_9GAMM</name>
<dbReference type="InterPro" id="IPR026030">
    <property type="entry name" value="Pur-cyt_permease_Fcy2/21/22"/>
</dbReference>
<feature type="region of interest" description="Disordered" evidence="8">
    <location>
        <begin position="1"/>
        <end position="23"/>
    </location>
</feature>
<dbReference type="GO" id="GO:0022857">
    <property type="term" value="F:transmembrane transporter activity"/>
    <property type="evidence" value="ECO:0007669"/>
    <property type="project" value="InterPro"/>
</dbReference>
<keyword evidence="3 7" id="KW-0813">Transport</keyword>
<feature type="transmembrane region" description="Helical" evidence="9">
    <location>
        <begin position="314"/>
        <end position="338"/>
    </location>
</feature>
<organism evidence="10 11">
    <name type="scientific">Brenneria roseae subsp. americana</name>
    <dbReference type="NCBI Taxonomy" id="1508507"/>
    <lineage>
        <taxon>Bacteria</taxon>
        <taxon>Pseudomonadati</taxon>
        <taxon>Pseudomonadota</taxon>
        <taxon>Gammaproteobacteria</taxon>
        <taxon>Enterobacterales</taxon>
        <taxon>Pectobacteriaceae</taxon>
        <taxon>Brenneria</taxon>
    </lineage>
</organism>
<protein>
    <submittedName>
        <fullName evidence="10">Allantoin permease</fullName>
    </submittedName>
</protein>
<evidence type="ECO:0000313" key="11">
    <source>
        <dbReference type="Proteomes" id="UP000245138"/>
    </source>
</evidence>
<dbReference type="EMBL" id="QDKJ01000005">
    <property type="protein sequence ID" value="PWC13153.1"/>
    <property type="molecule type" value="Genomic_DNA"/>
</dbReference>
<dbReference type="Pfam" id="PF02133">
    <property type="entry name" value="Transp_cyt_pur"/>
    <property type="match status" value="1"/>
</dbReference>
<keyword evidence="11" id="KW-1185">Reference proteome</keyword>
<keyword evidence="5 9" id="KW-1133">Transmembrane helix</keyword>
<feature type="transmembrane region" description="Helical" evidence="9">
    <location>
        <begin position="459"/>
        <end position="478"/>
    </location>
</feature>
<feature type="transmembrane region" description="Helical" evidence="9">
    <location>
        <begin position="81"/>
        <end position="101"/>
    </location>
</feature>
<evidence type="ECO:0000256" key="2">
    <source>
        <dbReference type="ARBA" id="ARBA00008974"/>
    </source>
</evidence>
<feature type="transmembrane region" description="Helical" evidence="9">
    <location>
        <begin position="51"/>
        <end position="75"/>
    </location>
</feature>
<evidence type="ECO:0000313" key="10">
    <source>
        <dbReference type="EMBL" id="PWC13153.1"/>
    </source>
</evidence>
<dbReference type="InterPro" id="IPR001248">
    <property type="entry name" value="Pur-cyt_permease"/>
</dbReference>
<dbReference type="Proteomes" id="UP000245138">
    <property type="component" value="Unassembled WGS sequence"/>
</dbReference>
<feature type="transmembrane region" description="Helical" evidence="9">
    <location>
        <begin position="122"/>
        <end position="141"/>
    </location>
</feature>
<feature type="transmembrane region" description="Helical" evidence="9">
    <location>
        <begin position="161"/>
        <end position="179"/>
    </location>
</feature>
<comment type="similarity">
    <text evidence="2 7">Belongs to the purine-cytosine permease (2.A.39) family.</text>
</comment>
<reference evidence="10 11" key="1">
    <citation type="submission" date="2018-04" db="EMBL/GenBank/DDBJ databases">
        <title>Brenneria corticis sp.nov.</title>
        <authorList>
            <person name="Li Y."/>
        </authorList>
    </citation>
    <scope>NUCLEOTIDE SEQUENCE [LARGE SCALE GENOMIC DNA]</scope>
    <source>
        <strain evidence="10 11">LMG 27715</strain>
    </source>
</reference>
<feature type="transmembrane region" description="Helical" evidence="9">
    <location>
        <begin position="420"/>
        <end position="439"/>
    </location>
</feature>
<keyword evidence="4 9" id="KW-0812">Transmembrane</keyword>
<comment type="subcellular location">
    <subcellularLocation>
        <location evidence="1">Membrane</location>
        <topology evidence="1">Multi-pass membrane protein</topology>
    </subcellularLocation>
</comment>
<dbReference type="GO" id="GO:0005886">
    <property type="term" value="C:plasma membrane"/>
    <property type="evidence" value="ECO:0007669"/>
    <property type="project" value="TreeGrafter"/>
</dbReference>
<feature type="transmembrane region" description="Helical" evidence="9">
    <location>
        <begin position="375"/>
        <end position="399"/>
    </location>
</feature>
<dbReference type="AlphaFoldDB" id="A0A2U1TUQ7"/>
<feature type="transmembrane region" description="Helical" evidence="9">
    <location>
        <begin position="263"/>
        <end position="285"/>
    </location>
</feature>
<dbReference type="PANTHER" id="PTHR31806:SF1">
    <property type="entry name" value="PURINE-CYTOSINE PERMEASE FCY2-RELATED"/>
    <property type="match status" value="1"/>
</dbReference>
<dbReference type="RefSeq" id="WP_109053819.1">
    <property type="nucleotide sequence ID" value="NZ_QDKJ01000005.1"/>
</dbReference>
<comment type="caution">
    <text evidence="10">The sequence shown here is derived from an EMBL/GenBank/DDBJ whole genome shotgun (WGS) entry which is preliminary data.</text>
</comment>
<gene>
    <name evidence="10" type="ORF">B4923_07950</name>
</gene>
<dbReference type="OrthoDB" id="9809167at2"/>
<evidence type="ECO:0000256" key="3">
    <source>
        <dbReference type="ARBA" id="ARBA00022448"/>
    </source>
</evidence>
<feature type="transmembrane region" description="Helical" evidence="9">
    <location>
        <begin position="191"/>
        <end position="209"/>
    </location>
</feature>
<evidence type="ECO:0000256" key="8">
    <source>
        <dbReference type="SAM" id="MobiDB-lite"/>
    </source>
</evidence>
<feature type="transmembrane region" description="Helical" evidence="9">
    <location>
        <begin position="350"/>
        <end position="369"/>
    </location>
</feature>
<feature type="transmembrane region" description="Helical" evidence="9">
    <location>
        <begin position="229"/>
        <end position="251"/>
    </location>
</feature>
<feature type="compositionally biased region" description="Basic and acidic residues" evidence="8">
    <location>
        <begin position="1"/>
        <end position="17"/>
    </location>
</feature>
<keyword evidence="6 7" id="KW-0472">Membrane</keyword>
<evidence type="ECO:0000256" key="9">
    <source>
        <dbReference type="SAM" id="Phobius"/>
    </source>
</evidence>
<evidence type="ECO:0000256" key="1">
    <source>
        <dbReference type="ARBA" id="ARBA00004141"/>
    </source>
</evidence>
<dbReference type="Gene3D" id="1.10.4160.10">
    <property type="entry name" value="Hydantoin permease"/>
    <property type="match status" value="1"/>
</dbReference>
<evidence type="ECO:0000256" key="7">
    <source>
        <dbReference type="PIRNR" id="PIRNR002744"/>
    </source>
</evidence>
<accession>A0A2U1TUQ7</accession>
<dbReference type="PANTHER" id="PTHR31806">
    <property type="entry name" value="PURINE-CYTOSINE PERMEASE FCY2-RELATED"/>
    <property type="match status" value="1"/>
</dbReference>
<sequence>MGETQQKDRPSPDKDTASDGALSQNKTWKVENTGIDLVPESERTGKPLELFWIWCAANIGILGIVYGAIIVSFGLSFIQSILAAIVGVASFALVGYTSFAGQTGRTATLTLSRTIFGFKGNIAPTALSWFTLMGWEAVNLITGTLTLSALFEATGFSANTTLTAVCLVLFGGLTIAVSILGQNTLIFLQSWITRIFGTMTLVVVIYILFNTSWHAVLSLPSGNWLTGFLPAVSVIAAGTGVGWTIAGADYSRYQSPSSSRRSVFSAVVGGAALPLVLLMLAGILLSSQLPDLTSSANPIALIGSILPTWMSVPYLLTATAGIVTIAVLSLYSASLNLLTVGVKVRQSVAVAFDAVLVVGVAIYVLFISGDFLTPFISFLIFCGLFLGPWSAVFILDYLWLRQHHGYNNDAVFGLNGKNLGVRWVPLICWLLGAISGLMVTKTGFIDGPLAIGIFANSSLGLFVSFGVSLVAYWLYLLVNPQAKQI</sequence>
<evidence type="ECO:0000256" key="6">
    <source>
        <dbReference type="ARBA" id="ARBA00023136"/>
    </source>
</evidence>